<organism evidence="1 2">
    <name type="scientific">Polyporus arcularius HHB13444</name>
    <dbReference type="NCBI Taxonomy" id="1314778"/>
    <lineage>
        <taxon>Eukaryota</taxon>
        <taxon>Fungi</taxon>
        <taxon>Dikarya</taxon>
        <taxon>Basidiomycota</taxon>
        <taxon>Agaricomycotina</taxon>
        <taxon>Agaricomycetes</taxon>
        <taxon>Polyporales</taxon>
        <taxon>Polyporaceae</taxon>
        <taxon>Polyporus</taxon>
    </lineage>
</organism>
<dbReference type="EMBL" id="ML211004">
    <property type="protein sequence ID" value="TFK92143.1"/>
    <property type="molecule type" value="Genomic_DNA"/>
</dbReference>
<protein>
    <recommendedName>
        <fullName evidence="3">F-box domain-containing protein</fullName>
    </recommendedName>
</protein>
<name>A0A5C3Q110_9APHY</name>
<accession>A0A5C3Q110</accession>
<proteinExistence type="predicted"/>
<sequence length="396" mass="46459">MASVFPLEIFERIIDLSMDDETPTWARRELLKWSRVSHAWRRQCLPLVLRKKTFSWPELTTLYSFRRQALVWPDLASLIQEVEVQQWLRPYGSQIEMMPFVIYPHLPRLRRVTINLKVNSIDRTHSHRYFRISRLRFDSVTELTLNGFLLRDTSELDVHLSMFPQTRTLCLRNVWWRPHTKKMWPRSPKLVPPIADLELTREGIGWKKWMLAADRVGLEVFLHSVGRTLTTLAINLPVIHSLTAGEEVPFELENFCFPNLRSLRLTMDCARTGTIEIQLASSQTSYRDHIINIPKLILRLEAHNLLTLWLSFCVEFVQPDPGEFLQHLCHIVAPMESLIPTSSPRLQVVTFDVGSLEETIPWWNAQLRSIFAPLQELHAVEIRVPVRRLDRWGQLI</sequence>
<dbReference type="Proteomes" id="UP000308197">
    <property type="component" value="Unassembled WGS sequence"/>
</dbReference>
<evidence type="ECO:0008006" key="3">
    <source>
        <dbReference type="Google" id="ProtNLM"/>
    </source>
</evidence>
<gene>
    <name evidence="1" type="ORF">K466DRAFT_256308</name>
</gene>
<dbReference type="AlphaFoldDB" id="A0A5C3Q110"/>
<reference evidence="1 2" key="1">
    <citation type="journal article" date="2019" name="Nat. Ecol. Evol.">
        <title>Megaphylogeny resolves global patterns of mushroom evolution.</title>
        <authorList>
            <person name="Varga T."/>
            <person name="Krizsan K."/>
            <person name="Foldi C."/>
            <person name="Dima B."/>
            <person name="Sanchez-Garcia M."/>
            <person name="Sanchez-Ramirez S."/>
            <person name="Szollosi G.J."/>
            <person name="Szarkandi J.G."/>
            <person name="Papp V."/>
            <person name="Albert L."/>
            <person name="Andreopoulos W."/>
            <person name="Angelini C."/>
            <person name="Antonin V."/>
            <person name="Barry K.W."/>
            <person name="Bougher N.L."/>
            <person name="Buchanan P."/>
            <person name="Buyck B."/>
            <person name="Bense V."/>
            <person name="Catcheside P."/>
            <person name="Chovatia M."/>
            <person name="Cooper J."/>
            <person name="Damon W."/>
            <person name="Desjardin D."/>
            <person name="Finy P."/>
            <person name="Geml J."/>
            <person name="Haridas S."/>
            <person name="Hughes K."/>
            <person name="Justo A."/>
            <person name="Karasinski D."/>
            <person name="Kautmanova I."/>
            <person name="Kiss B."/>
            <person name="Kocsube S."/>
            <person name="Kotiranta H."/>
            <person name="LaButti K.M."/>
            <person name="Lechner B.E."/>
            <person name="Liimatainen K."/>
            <person name="Lipzen A."/>
            <person name="Lukacs Z."/>
            <person name="Mihaltcheva S."/>
            <person name="Morgado L.N."/>
            <person name="Niskanen T."/>
            <person name="Noordeloos M.E."/>
            <person name="Ohm R.A."/>
            <person name="Ortiz-Santana B."/>
            <person name="Ovrebo C."/>
            <person name="Racz N."/>
            <person name="Riley R."/>
            <person name="Savchenko A."/>
            <person name="Shiryaev A."/>
            <person name="Soop K."/>
            <person name="Spirin V."/>
            <person name="Szebenyi C."/>
            <person name="Tomsovsky M."/>
            <person name="Tulloss R.E."/>
            <person name="Uehling J."/>
            <person name="Grigoriev I.V."/>
            <person name="Vagvolgyi C."/>
            <person name="Papp T."/>
            <person name="Martin F.M."/>
            <person name="Miettinen O."/>
            <person name="Hibbett D.S."/>
            <person name="Nagy L.G."/>
        </authorList>
    </citation>
    <scope>NUCLEOTIDE SEQUENCE [LARGE SCALE GENOMIC DNA]</scope>
    <source>
        <strain evidence="1 2">HHB13444</strain>
    </source>
</reference>
<dbReference type="InParanoid" id="A0A5C3Q110"/>
<evidence type="ECO:0000313" key="2">
    <source>
        <dbReference type="Proteomes" id="UP000308197"/>
    </source>
</evidence>
<keyword evidence="2" id="KW-1185">Reference proteome</keyword>
<evidence type="ECO:0000313" key="1">
    <source>
        <dbReference type="EMBL" id="TFK92143.1"/>
    </source>
</evidence>